<reference evidence="1" key="1">
    <citation type="submission" date="2024-12" db="EMBL/GenBank/DDBJ databases">
        <authorList>
            <person name="Wu N."/>
        </authorList>
    </citation>
    <scope>NUCLEOTIDE SEQUENCE</scope>
    <source>
        <strain evidence="1">P15</strain>
    </source>
</reference>
<dbReference type="EMBL" id="JBJURJ010000027">
    <property type="protein sequence ID" value="MFM9332188.1"/>
    <property type="molecule type" value="Genomic_DNA"/>
</dbReference>
<protein>
    <submittedName>
        <fullName evidence="1">Uncharacterized protein</fullName>
    </submittedName>
</protein>
<accession>A0ACC7P564</accession>
<dbReference type="Proteomes" id="UP001631969">
    <property type="component" value="Unassembled WGS sequence"/>
</dbReference>
<proteinExistence type="predicted"/>
<gene>
    <name evidence="1" type="ORF">ACI1P1_28225</name>
</gene>
<sequence>MRKWFIAGLLLFLLAIVACNQKEASYGQNLNLHISKPEGQGYTVYKKVEDQEAVKIMLDILFNVPWENAKVSMSRQPDYKIVTVNTDPTVSYETFTCAAWLSPQKDILEVIIEGQSKYGKVTEEDTRKLLSILGTP</sequence>
<organism evidence="1 2">
    <name type="scientific">Paenibacillus mesotrionivorans</name>
    <dbReference type="NCBI Taxonomy" id="3160968"/>
    <lineage>
        <taxon>Bacteria</taxon>
        <taxon>Bacillati</taxon>
        <taxon>Bacillota</taxon>
        <taxon>Bacilli</taxon>
        <taxon>Bacillales</taxon>
        <taxon>Paenibacillaceae</taxon>
        <taxon>Paenibacillus</taxon>
    </lineage>
</organism>
<keyword evidence="2" id="KW-1185">Reference proteome</keyword>
<evidence type="ECO:0000313" key="2">
    <source>
        <dbReference type="Proteomes" id="UP001631969"/>
    </source>
</evidence>
<comment type="caution">
    <text evidence="1">The sequence shown here is derived from an EMBL/GenBank/DDBJ whole genome shotgun (WGS) entry which is preliminary data.</text>
</comment>
<evidence type="ECO:0000313" key="1">
    <source>
        <dbReference type="EMBL" id="MFM9332188.1"/>
    </source>
</evidence>
<name>A0ACC7P564_9BACL</name>